<evidence type="ECO:0000256" key="1">
    <source>
        <dbReference type="SAM" id="MobiDB-lite"/>
    </source>
</evidence>
<proteinExistence type="predicted"/>
<evidence type="ECO:0000313" key="3">
    <source>
        <dbReference type="Proteomes" id="UP000252519"/>
    </source>
</evidence>
<name>A0A368GWM9_ANCCA</name>
<gene>
    <name evidence="2" type="ORF">ANCCAN_05056</name>
</gene>
<evidence type="ECO:0000313" key="2">
    <source>
        <dbReference type="EMBL" id="RCN48773.1"/>
    </source>
</evidence>
<dbReference type="Proteomes" id="UP000252519">
    <property type="component" value="Unassembled WGS sequence"/>
</dbReference>
<feature type="region of interest" description="Disordered" evidence="1">
    <location>
        <begin position="1"/>
        <end position="23"/>
    </location>
</feature>
<protein>
    <submittedName>
        <fullName evidence="2">Uncharacterized protein</fullName>
    </submittedName>
</protein>
<dbReference type="AlphaFoldDB" id="A0A368GWM9"/>
<comment type="caution">
    <text evidence="2">The sequence shown here is derived from an EMBL/GenBank/DDBJ whole genome shotgun (WGS) entry which is preliminary data.</text>
</comment>
<organism evidence="2 3">
    <name type="scientific">Ancylostoma caninum</name>
    <name type="common">Dog hookworm</name>
    <dbReference type="NCBI Taxonomy" id="29170"/>
    <lineage>
        <taxon>Eukaryota</taxon>
        <taxon>Metazoa</taxon>
        <taxon>Ecdysozoa</taxon>
        <taxon>Nematoda</taxon>
        <taxon>Chromadorea</taxon>
        <taxon>Rhabditida</taxon>
        <taxon>Rhabditina</taxon>
        <taxon>Rhabditomorpha</taxon>
        <taxon>Strongyloidea</taxon>
        <taxon>Ancylostomatidae</taxon>
        <taxon>Ancylostomatinae</taxon>
        <taxon>Ancylostoma</taxon>
    </lineage>
</organism>
<dbReference type="EMBL" id="JOJR01000042">
    <property type="protein sequence ID" value="RCN48773.1"/>
    <property type="molecule type" value="Genomic_DNA"/>
</dbReference>
<accession>A0A368GWM9</accession>
<reference evidence="2 3" key="1">
    <citation type="submission" date="2014-10" db="EMBL/GenBank/DDBJ databases">
        <title>Draft genome of the hookworm Ancylostoma caninum.</title>
        <authorList>
            <person name="Mitreva M."/>
        </authorList>
    </citation>
    <scope>NUCLEOTIDE SEQUENCE [LARGE SCALE GENOMIC DNA]</scope>
    <source>
        <strain evidence="2 3">Baltimore</strain>
    </source>
</reference>
<sequence>MTTSFSETDTGIHHRAHLSSRNTLSVRRSVLMTTAEPNRRMGDHDRAMNITEQEKDEQKLMNKDTLNTLTLKHSSNWNTSPS</sequence>
<keyword evidence="3" id="KW-1185">Reference proteome</keyword>